<dbReference type="Pfam" id="PF00088">
    <property type="entry name" value="Trefoil"/>
    <property type="match status" value="2"/>
</dbReference>
<dbReference type="SMART" id="SM00018">
    <property type="entry name" value="PD"/>
    <property type="match status" value="2"/>
</dbReference>
<dbReference type="InterPro" id="IPR030459">
    <property type="entry name" value="Glyco_hydro_31_CS"/>
</dbReference>
<dbReference type="InterPro" id="IPR044913">
    <property type="entry name" value="P_trefoil_dom_sf"/>
</dbReference>
<dbReference type="PROSITE" id="PS00025">
    <property type="entry name" value="P_TREFOIL_1"/>
    <property type="match status" value="2"/>
</dbReference>
<dbReference type="Gene3D" id="2.60.40.1180">
    <property type="entry name" value="Golgi alpha-mannosidase II"/>
    <property type="match status" value="2"/>
</dbReference>
<accession>A0AAW1UJP4</accession>
<dbReference type="InterPro" id="IPR048395">
    <property type="entry name" value="Glyco_hydro_31_C"/>
</dbReference>
<evidence type="ECO:0000256" key="3">
    <source>
        <dbReference type="ARBA" id="ARBA00022801"/>
    </source>
</evidence>
<feature type="signal peptide" evidence="10">
    <location>
        <begin position="1"/>
        <end position="19"/>
    </location>
</feature>
<keyword evidence="5" id="KW-1015">Disulfide bond</keyword>
<keyword evidence="3 9" id="KW-0378">Hydrolase</keyword>
<dbReference type="Gene3D" id="4.10.110.10">
    <property type="entry name" value="Spasmolytic Protein, domain 1"/>
    <property type="match status" value="2"/>
</dbReference>
<evidence type="ECO:0000256" key="4">
    <source>
        <dbReference type="ARBA" id="ARBA00023136"/>
    </source>
</evidence>
<feature type="domain" description="P-type" evidence="11">
    <location>
        <begin position="91"/>
        <end position="139"/>
    </location>
</feature>
<evidence type="ECO:0000313" key="13">
    <source>
        <dbReference type="Proteomes" id="UP001431783"/>
    </source>
</evidence>
<dbReference type="PANTHER" id="PTHR22762">
    <property type="entry name" value="ALPHA-GLUCOSIDASE"/>
    <property type="match status" value="1"/>
</dbReference>
<feature type="chain" id="PRO_5043530983" description="P-type domain-containing protein" evidence="10">
    <location>
        <begin position="20"/>
        <end position="945"/>
    </location>
</feature>
<name>A0AAW1UJP4_9CUCU</name>
<dbReference type="SUPFAM" id="SSF74650">
    <property type="entry name" value="Galactose mutarotase-like"/>
    <property type="match status" value="1"/>
</dbReference>
<comment type="caution">
    <text evidence="8">Lacks conserved residue(s) required for the propagation of feature annotation.</text>
</comment>
<dbReference type="Proteomes" id="UP001431783">
    <property type="component" value="Unassembled WGS sequence"/>
</dbReference>
<dbReference type="Pfam" id="PF01055">
    <property type="entry name" value="Glyco_hydro_31_2nd"/>
    <property type="match status" value="1"/>
</dbReference>
<dbReference type="GO" id="GO:0012505">
    <property type="term" value="C:endomembrane system"/>
    <property type="evidence" value="ECO:0007669"/>
    <property type="project" value="UniProtKB-SubCell"/>
</dbReference>
<reference evidence="12 13" key="1">
    <citation type="submission" date="2023-03" db="EMBL/GenBank/DDBJ databases">
        <title>Genome insight into feeding habits of ladybird beetles.</title>
        <authorList>
            <person name="Li H.-S."/>
            <person name="Huang Y.-H."/>
            <person name="Pang H."/>
        </authorList>
    </citation>
    <scope>NUCLEOTIDE SEQUENCE [LARGE SCALE GENOMIC DNA]</scope>
    <source>
        <strain evidence="12">SYSU_2023b</strain>
        <tissue evidence="12">Whole body</tissue>
    </source>
</reference>
<dbReference type="SUPFAM" id="SSF51011">
    <property type="entry name" value="Glycosyl hydrolase domain"/>
    <property type="match status" value="1"/>
</dbReference>
<evidence type="ECO:0000256" key="5">
    <source>
        <dbReference type="ARBA" id="ARBA00023157"/>
    </source>
</evidence>
<gene>
    <name evidence="12" type="ORF">WA026_013084</name>
</gene>
<dbReference type="EMBL" id="JARQZJ010000066">
    <property type="protein sequence ID" value="KAK9880762.1"/>
    <property type="molecule type" value="Genomic_DNA"/>
</dbReference>
<dbReference type="InterPro" id="IPR025887">
    <property type="entry name" value="Glyco_hydro_31_N_dom"/>
</dbReference>
<dbReference type="PROSITE" id="PS00707">
    <property type="entry name" value="GLYCOSYL_HYDROL_F31_2"/>
    <property type="match status" value="1"/>
</dbReference>
<protein>
    <recommendedName>
        <fullName evidence="11">P-type domain-containing protein</fullName>
    </recommendedName>
</protein>
<dbReference type="CDD" id="cd00111">
    <property type="entry name" value="Trefoil"/>
    <property type="match status" value="2"/>
</dbReference>
<dbReference type="Pfam" id="PF13802">
    <property type="entry name" value="Gal_mutarotas_2"/>
    <property type="match status" value="1"/>
</dbReference>
<evidence type="ECO:0000256" key="8">
    <source>
        <dbReference type="PROSITE-ProRule" id="PRU00779"/>
    </source>
</evidence>
<dbReference type="CDD" id="cd14752">
    <property type="entry name" value="GH31_N"/>
    <property type="match status" value="1"/>
</dbReference>
<dbReference type="SUPFAM" id="SSF51445">
    <property type="entry name" value="(Trans)glycosidases"/>
    <property type="match status" value="1"/>
</dbReference>
<dbReference type="InterPro" id="IPR017957">
    <property type="entry name" value="P_trefoil_CS"/>
</dbReference>
<dbReference type="CDD" id="cd06602">
    <property type="entry name" value="GH31_MGAM_SI_GAA"/>
    <property type="match status" value="1"/>
</dbReference>
<dbReference type="AlphaFoldDB" id="A0AAW1UJP4"/>
<keyword evidence="13" id="KW-1185">Reference proteome</keyword>
<dbReference type="InterPro" id="IPR011013">
    <property type="entry name" value="Gal_mutarotase_sf_dom"/>
</dbReference>
<dbReference type="GO" id="GO:0030246">
    <property type="term" value="F:carbohydrate binding"/>
    <property type="evidence" value="ECO:0007669"/>
    <property type="project" value="InterPro"/>
</dbReference>
<dbReference type="GO" id="GO:0004558">
    <property type="term" value="F:alpha-1,4-glucosidase activity"/>
    <property type="evidence" value="ECO:0007669"/>
    <property type="project" value="TreeGrafter"/>
</dbReference>
<comment type="subcellular location">
    <subcellularLocation>
        <location evidence="1">Endomembrane system</location>
    </subcellularLocation>
</comment>
<dbReference type="Gene3D" id="3.20.20.80">
    <property type="entry name" value="Glycosidases"/>
    <property type="match status" value="1"/>
</dbReference>
<evidence type="ECO:0000256" key="1">
    <source>
        <dbReference type="ARBA" id="ARBA00004308"/>
    </source>
</evidence>
<comment type="caution">
    <text evidence="12">The sequence shown here is derived from an EMBL/GenBank/DDBJ whole genome shotgun (WGS) entry which is preliminary data.</text>
</comment>
<keyword evidence="7 9" id="KW-0326">Glycosidase</keyword>
<sequence length="945" mass="105964">MWLKTCSIFIIVCATVIKGNIIPNLSDEDSCSSIDDRDKEDCFPQSGSSKQGCLDRGCCWKEAHNPSLNVPWCFYPAGNDHPTSKPRPPHAQCPAIDDFDKVDCYPELGCTEDRCLERGCCWEEANNPSFNTPWCFFNSTPGGTSYTFTDVKETENGMEASLEIGQESAYPRDVKLVKMIATYQEDNILNVKFIDPENERFESPYPKHKMGSPSATNPAYKISISEDKTGFQILRKSDGTPIFDVSDMSQFVYSDQFLQISTKLTSTNIYGLGEHKKRFKLPTDGYYTMWARDISPMFNANLYGSHPFYMLMEDSSNAHGVFLRNSNGMDVFLRPKPSLTYRVIGGILDFYFFLGPTPADVIKQYQNVIGKPKMPPYWGLGFHLCHYGIKTLDATKAVLKRNLDAGVPIEVQWNDLDYMKDQNGFTYDTNNFKGLPEFVDDLHNQGRKYVIIIDPGVSGSEPAGSYLPFDKGQELDIFVKDYKGENFIAKVWNPTSTVYPDFTNPKALDYWKALMEDFRKNIRFDGAWIDMNEPANFLDGSTTGCPDDELENPKYVPKVLGGALRARTVCMTAKQHAGLHYNVHNLYGISESEVTSNALASVINQRAFVISRSTFPGTGQYAGHWSGDINSNWEDLRYSIPELLDFSLFGVPLMGADICGFNGASNEQLCNRWMQLGAFYPFSRNHNTNNQNDQDPAAFGELVIKSSKKALGIRYTLLPYLYTLFWQANQEGTTVARPLVVEFPEDKNTYDIDTSFLWGSGLLIAPVVEENPTSMSTYLPKGVWYDYYTRSKHVSQGAEIKIQTAIDTIPLFLHGGVIIPTQTAASTTEEVRKSKFKVVAALDENGSAKGMFYWDDGVSLDVGEDYTLFSFEAVNGKVTVSTTHKGKTAPPNLDSIEVLGANGVVSGLSVLGSNRNHTYTYNEETQNLLIENLDISEYPITLHWS</sequence>
<evidence type="ECO:0000313" key="12">
    <source>
        <dbReference type="EMBL" id="KAK9880762.1"/>
    </source>
</evidence>
<keyword evidence="10" id="KW-0732">Signal</keyword>
<organism evidence="12 13">
    <name type="scientific">Henosepilachna vigintioctopunctata</name>
    <dbReference type="NCBI Taxonomy" id="420089"/>
    <lineage>
        <taxon>Eukaryota</taxon>
        <taxon>Metazoa</taxon>
        <taxon>Ecdysozoa</taxon>
        <taxon>Arthropoda</taxon>
        <taxon>Hexapoda</taxon>
        <taxon>Insecta</taxon>
        <taxon>Pterygota</taxon>
        <taxon>Neoptera</taxon>
        <taxon>Endopterygota</taxon>
        <taxon>Coleoptera</taxon>
        <taxon>Polyphaga</taxon>
        <taxon>Cucujiformia</taxon>
        <taxon>Coccinelloidea</taxon>
        <taxon>Coccinellidae</taxon>
        <taxon>Epilachninae</taxon>
        <taxon>Epilachnini</taxon>
        <taxon>Henosepilachna</taxon>
    </lineage>
</organism>
<dbReference type="SUPFAM" id="SSF57492">
    <property type="entry name" value="Trefoil"/>
    <property type="match status" value="2"/>
</dbReference>
<dbReference type="InterPro" id="IPR017853">
    <property type="entry name" value="GH"/>
</dbReference>
<dbReference type="PROSITE" id="PS51448">
    <property type="entry name" value="P_TREFOIL_2"/>
    <property type="match status" value="2"/>
</dbReference>
<evidence type="ECO:0000256" key="2">
    <source>
        <dbReference type="ARBA" id="ARBA00007806"/>
    </source>
</evidence>
<evidence type="ECO:0000256" key="7">
    <source>
        <dbReference type="ARBA" id="ARBA00023295"/>
    </source>
</evidence>
<comment type="similarity">
    <text evidence="2 9">Belongs to the glycosyl hydrolase 31 family.</text>
</comment>
<dbReference type="InterPro" id="IPR000519">
    <property type="entry name" value="P_trefoil_dom"/>
</dbReference>
<evidence type="ECO:0000256" key="6">
    <source>
        <dbReference type="ARBA" id="ARBA00023180"/>
    </source>
</evidence>
<dbReference type="InterPro" id="IPR013780">
    <property type="entry name" value="Glyco_hydro_b"/>
</dbReference>
<evidence type="ECO:0000259" key="11">
    <source>
        <dbReference type="PROSITE" id="PS51448"/>
    </source>
</evidence>
<keyword evidence="4" id="KW-0472">Membrane</keyword>
<proteinExistence type="inferred from homology"/>
<dbReference type="PANTHER" id="PTHR22762:SF131">
    <property type="entry name" value="GLYCOSIDE HYDROLASE FAMILY 31 N-TERMINAL DOMAIN-CONTAINING PROTEIN"/>
    <property type="match status" value="1"/>
</dbReference>
<dbReference type="Gene3D" id="2.60.40.1760">
    <property type="entry name" value="glycosyl hydrolase (family 31)"/>
    <property type="match status" value="1"/>
</dbReference>
<dbReference type="Pfam" id="PF21365">
    <property type="entry name" value="Glyco_hydro_31_3rd"/>
    <property type="match status" value="1"/>
</dbReference>
<dbReference type="FunFam" id="2.60.40.1180:FF:000001">
    <property type="entry name" value="Maltase-glucoamylase, intestinal"/>
    <property type="match status" value="1"/>
</dbReference>
<keyword evidence="6" id="KW-0325">Glycoprotein</keyword>
<evidence type="ECO:0000256" key="9">
    <source>
        <dbReference type="RuleBase" id="RU361185"/>
    </source>
</evidence>
<evidence type="ECO:0000256" key="10">
    <source>
        <dbReference type="SAM" id="SignalP"/>
    </source>
</evidence>
<feature type="domain" description="P-type" evidence="11">
    <location>
        <begin position="29"/>
        <end position="77"/>
    </location>
</feature>
<dbReference type="InterPro" id="IPR000322">
    <property type="entry name" value="Glyco_hydro_31_TIM"/>
</dbReference>
<dbReference type="GO" id="GO:0005975">
    <property type="term" value="P:carbohydrate metabolic process"/>
    <property type="evidence" value="ECO:0007669"/>
    <property type="project" value="InterPro"/>
</dbReference>